<comment type="caution">
    <text evidence="8">The sequence shown here is derived from an EMBL/GenBank/DDBJ whole genome shotgun (WGS) entry which is preliminary data.</text>
</comment>
<name>A0A318SRG1_9HYPH</name>
<feature type="transmembrane region" description="Helical" evidence="7">
    <location>
        <begin position="6"/>
        <end position="31"/>
    </location>
</feature>
<dbReference type="InterPro" id="IPR051539">
    <property type="entry name" value="T4SS-coupling_protein"/>
</dbReference>
<feature type="transmembrane region" description="Helical" evidence="7">
    <location>
        <begin position="75"/>
        <end position="96"/>
    </location>
</feature>
<evidence type="ECO:0000313" key="8">
    <source>
        <dbReference type="EMBL" id="PYE84192.1"/>
    </source>
</evidence>
<keyword evidence="4 7" id="KW-0812">Transmembrane</keyword>
<dbReference type="RefSeq" id="WP_181418479.1">
    <property type="nucleotide sequence ID" value="NZ_QJTF01000053.1"/>
</dbReference>
<dbReference type="PANTHER" id="PTHR37937">
    <property type="entry name" value="CONJUGATIVE TRANSFER: DNA TRANSPORT"/>
    <property type="match status" value="1"/>
</dbReference>
<sequence length="246" mass="27512">MPGTRILWGQIAVVTLIVVTAVWGATEYVAWSLGFQAQLGPPWFELLEIPVYYPPAFFWWWYFYDAYAPDVFAKGGLIAASGGFISVAVAIGMSVWRAREAKNVETYGSARWAEKAEVQAAGLLDPDGVVLGRYEREYLRHDGPEHVLCFAPTRSGKGVGLVIPTLLTWPGSAIVHDIKGENWQLTAGFRARHGRVLLFDPTNPKSSAYNPLLEVRRGEWEVRDVQNIADILVDPEGSLEKRNHWE</sequence>
<evidence type="ECO:0000256" key="3">
    <source>
        <dbReference type="ARBA" id="ARBA00022475"/>
    </source>
</evidence>
<dbReference type="InterPro" id="IPR027417">
    <property type="entry name" value="P-loop_NTPase"/>
</dbReference>
<keyword evidence="3" id="KW-1003">Cell membrane</keyword>
<evidence type="ECO:0000256" key="2">
    <source>
        <dbReference type="ARBA" id="ARBA00008806"/>
    </source>
</evidence>
<evidence type="ECO:0000256" key="1">
    <source>
        <dbReference type="ARBA" id="ARBA00004651"/>
    </source>
</evidence>
<dbReference type="InterPro" id="IPR003688">
    <property type="entry name" value="TraG/VirD4"/>
</dbReference>
<organism evidence="8 9">
    <name type="scientific">Phyllobacterium leguminum</name>
    <dbReference type="NCBI Taxonomy" id="314237"/>
    <lineage>
        <taxon>Bacteria</taxon>
        <taxon>Pseudomonadati</taxon>
        <taxon>Pseudomonadota</taxon>
        <taxon>Alphaproteobacteria</taxon>
        <taxon>Hyphomicrobiales</taxon>
        <taxon>Phyllobacteriaceae</taxon>
        <taxon>Phyllobacterium</taxon>
    </lineage>
</organism>
<feature type="transmembrane region" description="Helical" evidence="7">
    <location>
        <begin position="43"/>
        <end position="63"/>
    </location>
</feature>
<dbReference type="Pfam" id="PF02534">
    <property type="entry name" value="T4SS-DNA_transf"/>
    <property type="match status" value="1"/>
</dbReference>
<evidence type="ECO:0000256" key="4">
    <source>
        <dbReference type="ARBA" id="ARBA00022692"/>
    </source>
</evidence>
<dbReference type="EMBL" id="QJTF01000053">
    <property type="protein sequence ID" value="PYE84192.1"/>
    <property type="molecule type" value="Genomic_DNA"/>
</dbReference>
<dbReference type="SUPFAM" id="SSF52540">
    <property type="entry name" value="P-loop containing nucleoside triphosphate hydrolases"/>
    <property type="match status" value="1"/>
</dbReference>
<keyword evidence="9" id="KW-1185">Reference proteome</keyword>
<keyword evidence="5 7" id="KW-1133">Transmembrane helix</keyword>
<comment type="similarity">
    <text evidence="2">Belongs to the VirD4/TraG family.</text>
</comment>
<reference evidence="8 9" key="1">
    <citation type="submission" date="2018-06" db="EMBL/GenBank/DDBJ databases">
        <title>Genomic Encyclopedia of Type Strains, Phase III (KMG-III): the genomes of soil and plant-associated and newly described type strains.</title>
        <authorList>
            <person name="Whitman W."/>
        </authorList>
    </citation>
    <scope>NUCLEOTIDE SEQUENCE [LARGE SCALE GENOMIC DNA]</scope>
    <source>
        <strain evidence="8 9">ORS 1419</strain>
    </source>
</reference>
<accession>A0A318SRG1</accession>
<feature type="non-terminal residue" evidence="8">
    <location>
        <position position="246"/>
    </location>
</feature>
<evidence type="ECO:0000256" key="7">
    <source>
        <dbReference type="SAM" id="Phobius"/>
    </source>
</evidence>
<evidence type="ECO:0000256" key="6">
    <source>
        <dbReference type="ARBA" id="ARBA00023136"/>
    </source>
</evidence>
<evidence type="ECO:0000256" key="5">
    <source>
        <dbReference type="ARBA" id="ARBA00022989"/>
    </source>
</evidence>
<dbReference type="Proteomes" id="UP000247454">
    <property type="component" value="Unassembled WGS sequence"/>
</dbReference>
<comment type="subcellular location">
    <subcellularLocation>
        <location evidence="1">Cell membrane</location>
        <topology evidence="1">Multi-pass membrane protein</topology>
    </subcellularLocation>
</comment>
<keyword evidence="6 7" id="KW-0472">Membrane</keyword>
<evidence type="ECO:0000313" key="9">
    <source>
        <dbReference type="Proteomes" id="UP000247454"/>
    </source>
</evidence>
<proteinExistence type="inferred from homology"/>
<gene>
    <name evidence="8" type="ORF">C7477_1534</name>
</gene>
<dbReference type="AlphaFoldDB" id="A0A318SRG1"/>
<dbReference type="CDD" id="cd01127">
    <property type="entry name" value="TrwB_TraG_TraD_VirD4"/>
    <property type="match status" value="1"/>
</dbReference>
<protein>
    <submittedName>
        <fullName evidence="8">Type IV secretory system conjugative DNA transfer VirD4/TraG family protein</fullName>
    </submittedName>
</protein>
<dbReference type="GO" id="GO:0005886">
    <property type="term" value="C:plasma membrane"/>
    <property type="evidence" value="ECO:0007669"/>
    <property type="project" value="UniProtKB-SubCell"/>
</dbReference>
<dbReference type="PANTHER" id="PTHR37937:SF1">
    <property type="entry name" value="CONJUGATIVE TRANSFER: DNA TRANSPORT"/>
    <property type="match status" value="1"/>
</dbReference>